<proteinExistence type="predicted"/>
<accession>A0A9D4UHF0</accession>
<gene>
    <name evidence="2" type="ORF">GOP47_0017997</name>
</gene>
<evidence type="ECO:0000256" key="1">
    <source>
        <dbReference type="SAM" id="MobiDB-lite"/>
    </source>
</evidence>
<feature type="region of interest" description="Disordered" evidence="1">
    <location>
        <begin position="1"/>
        <end position="71"/>
    </location>
</feature>
<evidence type="ECO:0000313" key="3">
    <source>
        <dbReference type="Proteomes" id="UP000886520"/>
    </source>
</evidence>
<dbReference type="PANTHER" id="PTHR34671">
    <property type="entry name" value="EM-LIKE PROTEIN GEA1"/>
    <property type="match status" value="1"/>
</dbReference>
<dbReference type="InterPro" id="IPR038956">
    <property type="entry name" value="LEA_5"/>
</dbReference>
<reference evidence="2" key="1">
    <citation type="submission" date="2021-01" db="EMBL/GenBank/DDBJ databases">
        <title>Adiantum capillus-veneris genome.</title>
        <authorList>
            <person name="Fang Y."/>
            <person name="Liao Q."/>
        </authorList>
    </citation>
    <scope>NUCLEOTIDE SEQUENCE</scope>
    <source>
        <strain evidence="2">H3</strain>
        <tissue evidence="2">Leaf</tissue>
    </source>
</reference>
<dbReference type="InterPro" id="IPR000389">
    <property type="entry name" value="Small_hydrophilic_seed_prot"/>
</dbReference>
<feature type="compositionally biased region" description="Basic and acidic residues" evidence="1">
    <location>
        <begin position="27"/>
        <end position="40"/>
    </location>
</feature>
<comment type="caution">
    <text evidence="2">The sequence shown here is derived from an EMBL/GenBank/DDBJ whole genome shotgun (WGS) entry which is preliminary data.</text>
</comment>
<name>A0A9D4UHF0_ADICA</name>
<protein>
    <submittedName>
        <fullName evidence="2">Uncharacterized protein</fullName>
    </submittedName>
</protein>
<dbReference type="GO" id="GO:0009737">
    <property type="term" value="P:response to abscisic acid"/>
    <property type="evidence" value="ECO:0007669"/>
    <property type="project" value="TreeGrafter"/>
</dbReference>
<dbReference type="AlphaFoldDB" id="A0A9D4UHF0"/>
<evidence type="ECO:0000313" key="2">
    <source>
        <dbReference type="EMBL" id="KAI5067469.1"/>
    </source>
</evidence>
<dbReference type="Pfam" id="PF00477">
    <property type="entry name" value="LEA_5"/>
    <property type="match status" value="1"/>
</dbReference>
<keyword evidence="3" id="KW-1185">Reference proteome</keyword>
<feature type="compositionally biased region" description="Basic and acidic residues" evidence="1">
    <location>
        <begin position="1"/>
        <end position="15"/>
    </location>
</feature>
<dbReference type="Proteomes" id="UP000886520">
    <property type="component" value="Chromosome 17"/>
</dbReference>
<dbReference type="PANTHER" id="PTHR34671:SF19">
    <property type="entry name" value="EMBRYONIC ABUNDANT PROTEIN 1"/>
    <property type="match status" value="1"/>
</dbReference>
<dbReference type="GO" id="GO:0005829">
    <property type="term" value="C:cytosol"/>
    <property type="evidence" value="ECO:0007669"/>
    <property type="project" value="TreeGrafter"/>
</dbReference>
<dbReference type="EMBL" id="JABFUD020000017">
    <property type="protein sequence ID" value="KAI5067469.1"/>
    <property type="molecule type" value="Genomic_DNA"/>
</dbReference>
<feature type="compositionally biased region" description="Basic and acidic residues" evidence="1">
    <location>
        <begin position="49"/>
        <end position="60"/>
    </location>
</feature>
<dbReference type="OrthoDB" id="540492at2759"/>
<organism evidence="2 3">
    <name type="scientific">Adiantum capillus-veneris</name>
    <name type="common">Maidenhair fern</name>
    <dbReference type="NCBI Taxonomy" id="13818"/>
    <lineage>
        <taxon>Eukaryota</taxon>
        <taxon>Viridiplantae</taxon>
        <taxon>Streptophyta</taxon>
        <taxon>Embryophyta</taxon>
        <taxon>Tracheophyta</taxon>
        <taxon>Polypodiopsida</taxon>
        <taxon>Polypodiidae</taxon>
        <taxon>Polypodiales</taxon>
        <taxon>Pteridineae</taxon>
        <taxon>Pteridaceae</taxon>
        <taxon>Vittarioideae</taxon>
        <taxon>Adiantum</taxon>
    </lineage>
</organism>
<sequence length="71" mass="8025">MESREKLDQKARAREMVVPGGTGGKTLEAKERLAEGSSREGRHKKSKWGQKDTTKWERRVGSPTWSSLAVR</sequence>